<dbReference type="Gene3D" id="1.10.357.10">
    <property type="entry name" value="Tetracycline Repressor, domain 2"/>
    <property type="match status" value="1"/>
</dbReference>
<protein>
    <submittedName>
        <fullName evidence="6">AcrR family transcriptional regulator</fullName>
    </submittedName>
</protein>
<dbReference type="Pfam" id="PF00440">
    <property type="entry name" value="TetR_N"/>
    <property type="match status" value="1"/>
</dbReference>
<dbReference type="InterPro" id="IPR009057">
    <property type="entry name" value="Homeodomain-like_sf"/>
</dbReference>
<dbReference type="PANTHER" id="PTHR30055:SF234">
    <property type="entry name" value="HTH-TYPE TRANSCRIPTIONAL REGULATOR BETI"/>
    <property type="match status" value="1"/>
</dbReference>
<evidence type="ECO:0000259" key="5">
    <source>
        <dbReference type="PROSITE" id="PS50977"/>
    </source>
</evidence>
<evidence type="ECO:0000313" key="7">
    <source>
        <dbReference type="Proteomes" id="UP000766570"/>
    </source>
</evidence>
<sequence>MMETMALANESPEEAGLGLRERSRLERLRRIRAAAEELFNERGYEQTTTKEVAERAGVGEATLFRYVTTKHELLLLTIGENMNQAIDSIEAADLHTAPSSRTAADYIARVYAVFEERAKFFGADPENVTSYLHYGFRAGSQLGAQSVAQGDRIINLVSSILDSAADSGFFSPDVESRVVAQNCNGTYIHEVLRSPVRQFSADDFWERLQKRLSVQIEPLFTP</sequence>
<accession>A0ABS4WHG3</accession>
<organism evidence="6 7">
    <name type="scientific">Paeniglutamicibacter psychrophenolicus</name>
    <dbReference type="NCBI Taxonomy" id="257454"/>
    <lineage>
        <taxon>Bacteria</taxon>
        <taxon>Bacillati</taxon>
        <taxon>Actinomycetota</taxon>
        <taxon>Actinomycetes</taxon>
        <taxon>Micrococcales</taxon>
        <taxon>Micrococcaceae</taxon>
        <taxon>Paeniglutamicibacter</taxon>
    </lineage>
</organism>
<reference evidence="6 7" key="1">
    <citation type="submission" date="2021-03" db="EMBL/GenBank/DDBJ databases">
        <title>Sequencing the genomes of 1000 actinobacteria strains.</title>
        <authorList>
            <person name="Klenk H.-P."/>
        </authorList>
    </citation>
    <scope>NUCLEOTIDE SEQUENCE [LARGE SCALE GENOMIC DNA]</scope>
    <source>
        <strain evidence="6 7">DSM 15454</strain>
    </source>
</reference>
<keyword evidence="2 4" id="KW-0238">DNA-binding</keyword>
<dbReference type="PROSITE" id="PS01081">
    <property type="entry name" value="HTH_TETR_1"/>
    <property type="match status" value="1"/>
</dbReference>
<keyword evidence="1" id="KW-0805">Transcription regulation</keyword>
<feature type="DNA-binding region" description="H-T-H motif" evidence="4">
    <location>
        <begin position="48"/>
        <end position="67"/>
    </location>
</feature>
<keyword evidence="7" id="KW-1185">Reference proteome</keyword>
<dbReference type="PROSITE" id="PS50977">
    <property type="entry name" value="HTH_TETR_2"/>
    <property type="match status" value="1"/>
</dbReference>
<dbReference type="Proteomes" id="UP000766570">
    <property type="component" value="Unassembled WGS sequence"/>
</dbReference>
<evidence type="ECO:0000256" key="3">
    <source>
        <dbReference type="ARBA" id="ARBA00023163"/>
    </source>
</evidence>
<proteinExistence type="predicted"/>
<evidence type="ECO:0000256" key="2">
    <source>
        <dbReference type="ARBA" id="ARBA00023125"/>
    </source>
</evidence>
<dbReference type="InterPro" id="IPR023772">
    <property type="entry name" value="DNA-bd_HTH_TetR-type_CS"/>
</dbReference>
<gene>
    <name evidence="6" type="ORF">JOF46_003556</name>
</gene>
<dbReference type="EMBL" id="JAGIOE010000001">
    <property type="protein sequence ID" value="MBP2375644.1"/>
    <property type="molecule type" value="Genomic_DNA"/>
</dbReference>
<dbReference type="PRINTS" id="PR00455">
    <property type="entry name" value="HTHTETR"/>
</dbReference>
<dbReference type="SUPFAM" id="SSF46689">
    <property type="entry name" value="Homeodomain-like"/>
    <property type="match status" value="1"/>
</dbReference>
<dbReference type="InterPro" id="IPR001647">
    <property type="entry name" value="HTH_TetR"/>
</dbReference>
<dbReference type="InterPro" id="IPR050109">
    <property type="entry name" value="HTH-type_TetR-like_transc_reg"/>
</dbReference>
<evidence type="ECO:0000256" key="4">
    <source>
        <dbReference type="PROSITE-ProRule" id="PRU00335"/>
    </source>
</evidence>
<keyword evidence="3" id="KW-0804">Transcription</keyword>
<dbReference type="PANTHER" id="PTHR30055">
    <property type="entry name" value="HTH-TYPE TRANSCRIPTIONAL REGULATOR RUTR"/>
    <property type="match status" value="1"/>
</dbReference>
<comment type="caution">
    <text evidence="6">The sequence shown here is derived from an EMBL/GenBank/DDBJ whole genome shotgun (WGS) entry which is preliminary data.</text>
</comment>
<name>A0ABS4WHG3_9MICC</name>
<evidence type="ECO:0000256" key="1">
    <source>
        <dbReference type="ARBA" id="ARBA00023015"/>
    </source>
</evidence>
<feature type="domain" description="HTH tetR-type" evidence="5">
    <location>
        <begin position="25"/>
        <end position="85"/>
    </location>
</feature>
<evidence type="ECO:0000313" key="6">
    <source>
        <dbReference type="EMBL" id="MBP2375644.1"/>
    </source>
</evidence>